<dbReference type="InterPro" id="IPR011650">
    <property type="entry name" value="Peptidase_M20_dimer"/>
</dbReference>
<dbReference type="SUPFAM" id="SSF55031">
    <property type="entry name" value="Bacterial exopeptidase dimerisation domain"/>
    <property type="match status" value="1"/>
</dbReference>
<dbReference type="Gene3D" id="3.30.70.360">
    <property type="match status" value="1"/>
</dbReference>
<dbReference type="EMBL" id="SWKU01000004">
    <property type="protein sequence ID" value="KAF3007715.1"/>
    <property type="molecule type" value="Genomic_DNA"/>
</dbReference>
<dbReference type="Proteomes" id="UP000801428">
    <property type="component" value="Unassembled WGS sequence"/>
</dbReference>
<reference evidence="6" key="1">
    <citation type="submission" date="2019-04" db="EMBL/GenBank/DDBJ databases">
        <title>Sequencing of skin fungus with MAO and IRED activity.</title>
        <authorList>
            <person name="Marsaioli A.J."/>
            <person name="Bonatto J.M.C."/>
            <person name="Reis Junior O."/>
        </authorList>
    </citation>
    <scope>NUCLEOTIDE SEQUENCE</scope>
    <source>
        <strain evidence="6">30M1</strain>
    </source>
</reference>
<evidence type="ECO:0008006" key="8">
    <source>
        <dbReference type="Google" id="ProtNLM"/>
    </source>
</evidence>
<evidence type="ECO:0000313" key="7">
    <source>
        <dbReference type="Proteomes" id="UP000801428"/>
    </source>
</evidence>
<feature type="coiled-coil region" evidence="2">
    <location>
        <begin position="442"/>
        <end position="500"/>
    </location>
</feature>
<dbReference type="Pfam" id="PF25540">
    <property type="entry name" value="DUF7923"/>
    <property type="match status" value="1"/>
</dbReference>
<dbReference type="PANTHER" id="PTHR30575">
    <property type="entry name" value="PEPTIDASE M20"/>
    <property type="match status" value="1"/>
</dbReference>
<dbReference type="NCBIfam" id="TIGR01891">
    <property type="entry name" value="amidohydrolases"/>
    <property type="match status" value="1"/>
</dbReference>
<gene>
    <name evidence="6" type="ORF">E8E13_009658</name>
</gene>
<dbReference type="FunFam" id="3.30.70.360:FF:000004">
    <property type="entry name" value="Peptidase M20 domain-containing protein 2"/>
    <property type="match status" value="1"/>
</dbReference>
<dbReference type="InterPro" id="IPR002933">
    <property type="entry name" value="Peptidase_M20"/>
</dbReference>
<protein>
    <recommendedName>
        <fullName evidence="8">Peptidase M20 domain-containing protein 2</fullName>
    </recommendedName>
</protein>
<feature type="domain" description="DUF7923" evidence="5">
    <location>
        <begin position="506"/>
        <end position="668"/>
    </location>
</feature>
<feature type="compositionally biased region" description="Basic and acidic residues" evidence="3">
    <location>
        <begin position="708"/>
        <end position="718"/>
    </location>
</feature>
<evidence type="ECO:0000259" key="5">
    <source>
        <dbReference type="Pfam" id="PF25540"/>
    </source>
</evidence>
<dbReference type="Gene3D" id="3.40.630.10">
    <property type="entry name" value="Zn peptidases"/>
    <property type="match status" value="1"/>
</dbReference>
<dbReference type="OrthoDB" id="2270193at2759"/>
<dbReference type="Pfam" id="PF07687">
    <property type="entry name" value="M20_dimer"/>
    <property type="match status" value="1"/>
</dbReference>
<dbReference type="GO" id="GO:0016805">
    <property type="term" value="F:dipeptidase activity"/>
    <property type="evidence" value="ECO:0007669"/>
    <property type="project" value="TreeGrafter"/>
</dbReference>
<feature type="compositionally biased region" description="Polar residues" evidence="3">
    <location>
        <begin position="732"/>
        <end position="748"/>
    </location>
</feature>
<keyword evidence="7" id="KW-1185">Reference proteome</keyword>
<evidence type="ECO:0000313" key="6">
    <source>
        <dbReference type="EMBL" id="KAF3007715.1"/>
    </source>
</evidence>
<feature type="region of interest" description="Disordered" evidence="3">
    <location>
        <begin position="666"/>
        <end position="755"/>
    </location>
</feature>
<dbReference type="Pfam" id="PF01546">
    <property type="entry name" value="Peptidase_M20"/>
    <property type="match status" value="1"/>
</dbReference>
<dbReference type="SUPFAM" id="SSF53187">
    <property type="entry name" value="Zn-dependent exopeptidases"/>
    <property type="match status" value="1"/>
</dbReference>
<dbReference type="CDD" id="cd03887">
    <property type="entry name" value="M20_Acy1L2"/>
    <property type="match status" value="1"/>
</dbReference>
<evidence type="ECO:0000256" key="2">
    <source>
        <dbReference type="SAM" id="Coils"/>
    </source>
</evidence>
<comment type="similarity">
    <text evidence="1">Belongs to the peptidase M20A family.</text>
</comment>
<dbReference type="InterPro" id="IPR057683">
    <property type="entry name" value="DUF7923"/>
</dbReference>
<proteinExistence type="inferred from homology"/>
<sequence length="755" mass="82528">MGDQTQQERILEEARSTVTASISHADSDLHKINRALHGHPELGYEEHFAHQTITSYLSSAGFEVKKHSYGLDTSFEAEFGSEGRLVIICAEYDALPDIGHSCGHNLIATSSIATFIAAAEAMKKHNIKGRLRILGTPAEEGGGGKAKLIDAGAFPKDTAAAIMAHPIAAHQIFDKPGHYQGLAGLKLIASHKLRVEFRGKPAHAGGEPWNGLNALDAAVSAYANVGLLRQQMEPDERVHGVIEAGGTVPNVITEYTRMNWNVRSPTIERADKLLARVKNCFEAAALASGCKLKYIDSPTYMDLRANKTLCELYAQDMDALGIKVQVKQEKMMNASTDMGNVSHIVPSFHGAFVIPAGGDVSAHNPAFAACAGTEEAHKAALNCANGMAIFVEFKYQIRISFDMAEVPPPAPAPPPAASALALVPSSTPPGSLTYRERLAQFRILEEKRIELIEELLDKLEKTEARLAQTELDLNSEQNVRRTLQAEVHEAKTREEALAQKQRDFWFFQDKYITRKAQGGEALADELLIRTKEYLRPQFDDADSLDIIVRVYANLEGLAKYLVRQDKISNLGSLRAMSTSFSGRIASFDFVDVGVGKEGSSGRKIRENLSFYTANSHLRHVIVGCSPADLPAALLSTIPLEKVTLIESMPLPDALTTLPLKVTKFSTLFPPPPTLKSPRPTGRSGGPQLQLMQQEDDNGGQTWLVIQPDRSDSRDGRGHRELKRRGKNEDEASNISISIGPDNSVSVDSGHTRRIR</sequence>
<dbReference type="InterPro" id="IPR052030">
    <property type="entry name" value="Peptidase_M20/M20A_hydrolases"/>
</dbReference>
<dbReference type="AlphaFoldDB" id="A0A9P4TLS2"/>
<evidence type="ECO:0000256" key="1">
    <source>
        <dbReference type="ARBA" id="ARBA00006247"/>
    </source>
</evidence>
<feature type="domain" description="Peptidase M20 dimerisation" evidence="4">
    <location>
        <begin position="192"/>
        <end position="285"/>
    </location>
</feature>
<evidence type="ECO:0000259" key="4">
    <source>
        <dbReference type="Pfam" id="PF07687"/>
    </source>
</evidence>
<name>A0A9P4TLS2_CURKU</name>
<comment type="caution">
    <text evidence="6">The sequence shown here is derived from an EMBL/GenBank/DDBJ whole genome shotgun (WGS) entry which is preliminary data.</text>
</comment>
<evidence type="ECO:0000256" key="3">
    <source>
        <dbReference type="SAM" id="MobiDB-lite"/>
    </source>
</evidence>
<dbReference type="InterPro" id="IPR017439">
    <property type="entry name" value="Amidohydrolase"/>
</dbReference>
<organism evidence="6 7">
    <name type="scientific">Curvularia kusanoi</name>
    <name type="common">Cochliobolus kusanoi</name>
    <dbReference type="NCBI Taxonomy" id="90978"/>
    <lineage>
        <taxon>Eukaryota</taxon>
        <taxon>Fungi</taxon>
        <taxon>Dikarya</taxon>
        <taxon>Ascomycota</taxon>
        <taxon>Pezizomycotina</taxon>
        <taxon>Dothideomycetes</taxon>
        <taxon>Pleosporomycetidae</taxon>
        <taxon>Pleosporales</taxon>
        <taxon>Pleosporineae</taxon>
        <taxon>Pleosporaceae</taxon>
        <taxon>Curvularia</taxon>
    </lineage>
</organism>
<accession>A0A9P4TLS2</accession>
<keyword evidence="2" id="KW-0175">Coiled coil</keyword>
<dbReference type="PANTHER" id="PTHR30575:SF8">
    <property type="entry name" value="PEPTIDASE M20 DOMAIN-CONTAINING PROTEIN 2"/>
    <property type="match status" value="1"/>
</dbReference>
<dbReference type="InterPro" id="IPR036264">
    <property type="entry name" value="Bact_exopeptidase_dim_dom"/>
</dbReference>